<dbReference type="GO" id="GO:0005886">
    <property type="term" value="C:plasma membrane"/>
    <property type="evidence" value="ECO:0007669"/>
    <property type="project" value="UniProtKB-SubCell"/>
</dbReference>
<dbReference type="PANTHER" id="PTHR33908:SF3">
    <property type="entry name" value="UNDECAPRENYL PHOSPHATE-ALPHA-4-AMINO-4-DEOXY-L-ARABINOSE ARABINOSYL TRANSFERASE"/>
    <property type="match status" value="1"/>
</dbReference>
<keyword evidence="5 8" id="KW-0812">Transmembrane</keyword>
<keyword evidence="4 10" id="KW-0808">Transferase</keyword>
<dbReference type="PANTHER" id="PTHR33908">
    <property type="entry name" value="MANNOSYLTRANSFERASE YKCB-RELATED"/>
    <property type="match status" value="1"/>
</dbReference>
<feature type="transmembrane region" description="Helical" evidence="8">
    <location>
        <begin position="173"/>
        <end position="205"/>
    </location>
</feature>
<feature type="transmembrane region" description="Helical" evidence="8">
    <location>
        <begin position="151"/>
        <end position="167"/>
    </location>
</feature>
<reference evidence="10 11" key="1">
    <citation type="submission" date="2016-07" db="EMBL/GenBank/DDBJ databases">
        <title>Characterization of isolates of Eisenbergiella tayi derived from blood cultures, using whole genome sequencing.</title>
        <authorList>
            <person name="Burdz T."/>
            <person name="Wiebe D."/>
            <person name="Huynh C."/>
            <person name="Bernard K."/>
        </authorList>
    </citation>
    <scope>NUCLEOTIDE SEQUENCE [LARGE SCALE GENOMIC DNA]</scope>
    <source>
        <strain evidence="10 11">NML 110608</strain>
    </source>
</reference>
<name>A0A1E3AB62_9FIRM</name>
<evidence type="ECO:0000313" key="11">
    <source>
        <dbReference type="Proteomes" id="UP000094067"/>
    </source>
</evidence>
<evidence type="ECO:0000256" key="3">
    <source>
        <dbReference type="ARBA" id="ARBA00022676"/>
    </source>
</evidence>
<dbReference type="GO" id="GO:0103015">
    <property type="term" value="F:4-amino-4-deoxy-L-arabinose transferase activity"/>
    <property type="evidence" value="ECO:0007669"/>
    <property type="project" value="UniProtKB-EC"/>
</dbReference>
<evidence type="ECO:0000256" key="7">
    <source>
        <dbReference type="ARBA" id="ARBA00023136"/>
    </source>
</evidence>
<evidence type="ECO:0000256" key="6">
    <source>
        <dbReference type="ARBA" id="ARBA00022989"/>
    </source>
</evidence>
<feature type="transmembrane region" description="Helical" evidence="8">
    <location>
        <begin position="325"/>
        <end position="345"/>
    </location>
</feature>
<sequence>MSKEHVIQFIKRYSIYIIYLGLALITAYLCFARLDVASLQNWDEARHGVNGYEMFKSHNYIVNTYNYENDYFNLKPPLSYWGIIMGFKLFGVSIFSMRFYSALSLLLTFLAVSYYMHKHYGKTAAVSSMLFFISCSDLFYRHAGRNADADALYILLFTLALLFLLQVQKHQKYIYVCGFLFSLAFLAKSWHALVLLAIGGLYLIISGLWKKLRLKNYLLFLASAFGPILLWALVRYQYDGMNFLGQMFGVDVTKRITESADSNPSYTFFTRYLLSYKPVVVIAAIILLILAYLFIKKKIRYSNTVLTYLLWLFIPLLVYDFSHVYYYWYIFPVYIPLIILGGLCIHKLYQCLEIKKGLFCILMLFPLLIVALECRSTLNELDNLEVSGFQNDIKASMEQNPALHQMDIYVEKNDNEYKDSYYWEQAGLLAAELSGDLYCKEGGIAAFTQLSTDALLIVDPETYESNQEILQGLEIVYRNEYILIKK</sequence>
<proteinExistence type="predicted"/>
<comment type="caution">
    <text evidence="10">The sequence shown here is derived from an EMBL/GenBank/DDBJ whole genome shotgun (WGS) entry which is preliminary data.</text>
</comment>
<feature type="transmembrane region" description="Helical" evidence="8">
    <location>
        <begin position="100"/>
        <end position="117"/>
    </location>
</feature>
<protein>
    <submittedName>
        <fullName evidence="10">Undecaprenyl phosphate-alpha-4-amino-4-deoxy-L-arabinose arabinosyl transferase</fullName>
        <ecNumber evidence="10">2.4.2.43</ecNumber>
    </submittedName>
</protein>
<evidence type="ECO:0000256" key="5">
    <source>
        <dbReference type="ARBA" id="ARBA00022692"/>
    </source>
</evidence>
<keyword evidence="2" id="KW-1003">Cell membrane</keyword>
<dbReference type="PATRIC" id="fig|1432052.4.peg.1715"/>
<keyword evidence="6 8" id="KW-1133">Transmembrane helix</keyword>
<feature type="domain" description="Glycosyltransferase RgtA/B/C/D-like" evidence="9">
    <location>
        <begin position="75"/>
        <end position="226"/>
    </location>
</feature>
<feature type="transmembrane region" description="Helical" evidence="8">
    <location>
        <begin position="217"/>
        <end position="238"/>
    </location>
</feature>
<dbReference type="GO" id="GO:0010041">
    <property type="term" value="P:response to iron(III) ion"/>
    <property type="evidence" value="ECO:0007669"/>
    <property type="project" value="TreeGrafter"/>
</dbReference>
<evidence type="ECO:0000313" key="10">
    <source>
        <dbReference type="EMBL" id="ODM05641.1"/>
    </source>
</evidence>
<dbReference type="InterPro" id="IPR038731">
    <property type="entry name" value="RgtA/B/C-like"/>
</dbReference>
<keyword evidence="3 10" id="KW-0328">Glycosyltransferase</keyword>
<feature type="transmembrane region" description="Helical" evidence="8">
    <location>
        <begin position="274"/>
        <end position="294"/>
    </location>
</feature>
<evidence type="ECO:0000256" key="8">
    <source>
        <dbReference type="SAM" id="Phobius"/>
    </source>
</evidence>
<dbReference type="Pfam" id="PF13231">
    <property type="entry name" value="PMT_2"/>
    <property type="match status" value="1"/>
</dbReference>
<accession>A0A1E3AB62</accession>
<dbReference type="GO" id="GO:0009103">
    <property type="term" value="P:lipopolysaccharide biosynthetic process"/>
    <property type="evidence" value="ECO:0007669"/>
    <property type="project" value="UniProtKB-ARBA"/>
</dbReference>
<gene>
    <name evidence="10" type="primary">arnT</name>
    <name evidence="10" type="ORF">BEI61_01530</name>
</gene>
<dbReference type="AlphaFoldDB" id="A0A1E3AB62"/>
<dbReference type="Proteomes" id="UP000094067">
    <property type="component" value="Unassembled WGS sequence"/>
</dbReference>
<organism evidence="10 11">
    <name type="scientific">Eisenbergiella tayi</name>
    <dbReference type="NCBI Taxonomy" id="1432052"/>
    <lineage>
        <taxon>Bacteria</taxon>
        <taxon>Bacillati</taxon>
        <taxon>Bacillota</taxon>
        <taxon>Clostridia</taxon>
        <taxon>Lachnospirales</taxon>
        <taxon>Lachnospiraceae</taxon>
        <taxon>Eisenbergiella</taxon>
    </lineage>
</organism>
<dbReference type="EMBL" id="MCGH01000002">
    <property type="protein sequence ID" value="ODM05641.1"/>
    <property type="molecule type" value="Genomic_DNA"/>
</dbReference>
<dbReference type="RefSeq" id="WP_069151849.1">
    <property type="nucleotide sequence ID" value="NZ_MCGH01000002.1"/>
</dbReference>
<feature type="transmembrane region" description="Helical" evidence="8">
    <location>
        <begin position="12"/>
        <end position="34"/>
    </location>
</feature>
<comment type="subcellular location">
    <subcellularLocation>
        <location evidence="1">Cell membrane</location>
        <topology evidence="1">Multi-pass membrane protein</topology>
    </subcellularLocation>
</comment>
<keyword evidence="7 8" id="KW-0472">Membrane</keyword>
<evidence type="ECO:0000256" key="4">
    <source>
        <dbReference type="ARBA" id="ARBA00022679"/>
    </source>
</evidence>
<dbReference type="EC" id="2.4.2.43" evidence="10"/>
<feature type="transmembrane region" description="Helical" evidence="8">
    <location>
        <begin position="301"/>
        <end position="319"/>
    </location>
</feature>
<evidence type="ECO:0000259" key="9">
    <source>
        <dbReference type="Pfam" id="PF13231"/>
    </source>
</evidence>
<evidence type="ECO:0000256" key="2">
    <source>
        <dbReference type="ARBA" id="ARBA00022475"/>
    </source>
</evidence>
<dbReference type="InterPro" id="IPR050297">
    <property type="entry name" value="LipidA_mod_glycosyltrf_83"/>
</dbReference>
<evidence type="ECO:0000256" key="1">
    <source>
        <dbReference type="ARBA" id="ARBA00004651"/>
    </source>
</evidence>